<evidence type="ECO:0000256" key="1">
    <source>
        <dbReference type="SAM" id="Phobius"/>
    </source>
</evidence>
<keyword evidence="1" id="KW-0812">Transmembrane</keyword>
<comment type="caution">
    <text evidence="3">The sequence shown here is derived from an EMBL/GenBank/DDBJ whole genome shotgun (WGS) entry which is preliminary data.</text>
</comment>
<keyword evidence="1" id="KW-0472">Membrane</keyword>
<organism evidence="3 4">
    <name type="scientific">Nocardioides marinquilinus</name>
    <dbReference type="NCBI Taxonomy" id="1210400"/>
    <lineage>
        <taxon>Bacteria</taxon>
        <taxon>Bacillati</taxon>
        <taxon>Actinomycetota</taxon>
        <taxon>Actinomycetes</taxon>
        <taxon>Propionibacteriales</taxon>
        <taxon>Nocardioidaceae</taxon>
        <taxon>Nocardioides</taxon>
    </lineage>
</organism>
<feature type="transmembrane region" description="Helical" evidence="1">
    <location>
        <begin position="69"/>
        <end position="90"/>
    </location>
</feature>
<dbReference type="Pfam" id="PF19803">
    <property type="entry name" value="DUF6286"/>
    <property type="match status" value="1"/>
</dbReference>
<keyword evidence="4" id="KW-1185">Reference proteome</keyword>
<reference evidence="4" key="1">
    <citation type="journal article" date="2019" name="Int. J. Syst. Evol. Microbiol.">
        <title>The Global Catalogue of Microorganisms (GCM) 10K type strain sequencing project: providing services to taxonomists for standard genome sequencing and annotation.</title>
        <authorList>
            <consortium name="The Broad Institute Genomics Platform"/>
            <consortium name="The Broad Institute Genome Sequencing Center for Infectious Disease"/>
            <person name="Wu L."/>
            <person name="Ma J."/>
        </authorList>
    </citation>
    <scope>NUCLEOTIDE SEQUENCE [LARGE SCALE GENOMIC DNA]</scope>
    <source>
        <strain evidence="4">JCM 18459</strain>
    </source>
</reference>
<protein>
    <recommendedName>
        <fullName evidence="2">DUF6286 domain-containing protein</fullName>
    </recommendedName>
</protein>
<sequence length="194" mass="19802">MSAAERTARRRPPRRAYRGVVVAVLVALALVGLAVVGVHDLLVDRGLTDGSSWSRDVLDAVDGTTPSTAIVVAAVVVAVLGVVLLLVGLAPSRRTHVPVTGDDGRGDVWISPRALATLATSVADHVPGVVGAEVVRAGRRQVVVQAVTHTTATTDAPTDRAADDVTSDVQAAVTAGVGALTPTTVAVRTTELES</sequence>
<proteinExistence type="predicted"/>
<evidence type="ECO:0000313" key="3">
    <source>
        <dbReference type="EMBL" id="GAA5142921.1"/>
    </source>
</evidence>
<feature type="transmembrane region" description="Helical" evidence="1">
    <location>
        <begin position="20"/>
        <end position="39"/>
    </location>
</feature>
<dbReference type="RefSeq" id="WP_345454603.1">
    <property type="nucleotide sequence ID" value="NZ_BAABKG010000001.1"/>
</dbReference>
<dbReference type="EMBL" id="BAABKG010000001">
    <property type="protein sequence ID" value="GAA5142921.1"/>
    <property type="molecule type" value="Genomic_DNA"/>
</dbReference>
<feature type="domain" description="DUF6286" evidence="2">
    <location>
        <begin position="79"/>
        <end position="187"/>
    </location>
</feature>
<dbReference type="InterPro" id="IPR046253">
    <property type="entry name" value="DUF6286"/>
</dbReference>
<name>A0ABP9P9L3_9ACTN</name>
<gene>
    <name evidence="3" type="ORF">GCM10023340_07210</name>
</gene>
<keyword evidence="1" id="KW-1133">Transmembrane helix</keyword>
<evidence type="ECO:0000313" key="4">
    <source>
        <dbReference type="Proteomes" id="UP001500221"/>
    </source>
</evidence>
<dbReference type="Proteomes" id="UP001500221">
    <property type="component" value="Unassembled WGS sequence"/>
</dbReference>
<accession>A0ABP9P9L3</accession>
<evidence type="ECO:0000259" key="2">
    <source>
        <dbReference type="Pfam" id="PF19803"/>
    </source>
</evidence>